<name>A0A811GB11_9GAMM</name>
<reference evidence="1 2" key="1">
    <citation type="submission" date="2020-02" db="EMBL/GenBank/DDBJ databases">
        <authorList>
            <person name="Chaudhuri R."/>
        </authorList>
    </citation>
    <scope>NUCLEOTIDE SEQUENCE [LARGE SCALE GENOMIC DNA]</scope>
    <source>
        <strain evidence="1">SFB21</strain>
    </source>
</reference>
<sequence>MMAWTGREDKINSMTVTDFTARHYKAFSTETPQK</sequence>
<comment type="caution">
    <text evidence="1">The sequence shown here is derived from an EMBL/GenBank/DDBJ whole genome shotgun (WGS) entry which is preliminary data.</text>
</comment>
<organism evidence="1 2">
    <name type="scientific">Acinetobacter bouvetii</name>
    <dbReference type="NCBI Taxonomy" id="202951"/>
    <lineage>
        <taxon>Bacteria</taxon>
        <taxon>Pseudomonadati</taxon>
        <taxon>Pseudomonadota</taxon>
        <taxon>Gammaproteobacteria</taxon>
        <taxon>Moraxellales</taxon>
        <taxon>Moraxellaceae</taxon>
        <taxon>Acinetobacter</taxon>
    </lineage>
</organism>
<accession>A0A811GB11</accession>
<gene>
    <name evidence="1" type="ORF">SFB21_0262</name>
</gene>
<dbReference type="EMBL" id="CADDTS010000006">
    <property type="protein sequence ID" value="CAB1208019.1"/>
    <property type="molecule type" value="Genomic_DNA"/>
</dbReference>
<evidence type="ECO:0000313" key="2">
    <source>
        <dbReference type="Proteomes" id="UP000489961"/>
    </source>
</evidence>
<dbReference type="AlphaFoldDB" id="A0A811GB11"/>
<protein>
    <submittedName>
        <fullName evidence="1">Uncharacterized protein</fullName>
    </submittedName>
</protein>
<proteinExistence type="predicted"/>
<dbReference type="Proteomes" id="UP000489961">
    <property type="component" value="Unassembled WGS sequence"/>
</dbReference>
<evidence type="ECO:0000313" key="1">
    <source>
        <dbReference type="EMBL" id="CAB1208019.1"/>
    </source>
</evidence>